<keyword evidence="10 13" id="KW-0472">Membrane</keyword>
<evidence type="ECO:0000256" key="7">
    <source>
        <dbReference type="ARBA" id="ARBA00022989"/>
    </source>
</evidence>
<dbReference type="SUPFAM" id="SSF52343">
    <property type="entry name" value="Ferredoxin reductase-like, C-terminal NADP-linked domain"/>
    <property type="match status" value="1"/>
</dbReference>
<keyword evidence="11" id="KW-0539">Nucleus</keyword>
<keyword evidence="4 13" id="KW-0812">Transmembrane</keyword>
<comment type="similarity">
    <text evidence="3">Belongs to the nucleoporin interacting component (NIC) family.</text>
</comment>
<evidence type="ECO:0000256" key="5">
    <source>
        <dbReference type="ARBA" id="ARBA00022741"/>
    </source>
</evidence>
<organism evidence="16 17">
    <name type="scientific">Rhizoctonia solani</name>
    <dbReference type="NCBI Taxonomy" id="456999"/>
    <lineage>
        <taxon>Eukaryota</taxon>
        <taxon>Fungi</taxon>
        <taxon>Dikarya</taxon>
        <taxon>Basidiomycota</taxon>
        <taxon>Agaricomycotina</taxon>
        <taxon>Agaricomycetes</taxon>
        <taxon>Cantharellales</taxon>
        <taxon>Ceratobasidiaceae</taxon>
        <taxon>Rhizoctonia</taxon>
    </lineage>
</organism>
<feature type="transmembrane region" description="Helical" evidence="13">
    <location>
        <begin position="28"/>
        <end position="49"/>
    </location>
</feature>
<feature type="transmembrane region" description="Helical" evidence="13">
    <location>
        <begin position="189"/>
        <end position="208"/>
    </location>
</feature>
<evidence type="ECO:0000256" key="11">
    <source>
        <dbReference type="ARBA" id="ARBA00023242"/>
    </source>
</evidence>
<feature type="compositionally biased region" description="Polar residues" evidence="12">
    <location>
        <begin position="1445"/>
        <end position="1458"/>
    </location>
</feature>
<feature type="transmembrane region" description="Helical" evidence="13">
    <location>
        <begin position="153"/>
        <end position="177"/>
    </location>
</feature>
<dbReference type="PANTHER" id="PTHR11225">
    <property type="entry name" value="NUCLEAR PORE COMPLEX PROTEIN NUP93 NUCLEOPORIN NUP93 DEAD EYE PROTEIN"/>
    <property type="match status" value="1"/>
</dbReference>
<dbReference type="GO" id="GO:0016020">
    <property type="term" value="C:membrane"/>
    <property type="evidence" value="ECO:0007669"/>
    <property type="project" value="UniProtKB-SubCell"/>
</dbReference>
<dbReference type="Gene3D" id="3.40.50.300">
    <property type="entry name" value="P-loop containing nucleotide triphosphate hydrolases"/>
    <property type="match status" value="1"/>
</dbReference>
<dbReference type="Pfam" id="PF04097">
    <property type="entry name" value="Nic96"/>
    <property type="match status" value="1"/>
</dbReference>
<dbReference type="PROSITE" id="PS50893">
    <property type="entry name" value="ABC_TRANSPORTER_2"/>
    <property type="match status" value="1"/>
</dbReference>
<keyword evidence="9" id="KW-0813">Transport</keyword>
<dbReference type="GO" id="GO:0016887">
    <property type="term" value="F:ATP hydrolysis activity"/>
    <property type="evidence" value="ECO:0007669"/>
    <property type="project" value="InterPro"/>
</dbReference>
<dbReference type="GO" id="GO:0005643">
    <property type="term" value="C:nuclear pore"/>
    <property type="evidence" value="ECO:0007669"/>
    <property type="project" value="InterPro"/>
</dbReference>
<dbReference type="PANTHER" id="PTHR11225:SF4">
    <property type="entry name" value="NUCLEAR PORE COMPLEX PROTEIN NUP93"/>
    <property type="match status" value="1"/>
</dbReference>
<evidence type="ECO:0000313" key="16">
    <source>
        <dbReference type="EMBL" id="KAF8761819.1"/>
    </source>
</evidence>
<accession>A0A8H7IL11</accession>
<feature type="transmembrane region" description="Helical" evidence="13">
    <location>
        <begin position="228"/>
        <end position="245"/>
    </location>
</feature>
<keyword evidence="5" id="KW-0547">Nucleotide-binding</keyword>
<dbReference type="GO" id="GO:0006811">
    <property type="term" value="P:monoatomic ion transport"/>
    <property type="evidence" value="ECO:0007669"/>
    <property type="project" value="UniProtKB-KW"/>
</dbReference>
<dbReference type="InterPro" id="IPR013130">
    <property type="entry name" value="Fe3_Rdtase_TM_dom"/>
</dbReference>
<evidence type="ECO:0000259" key="14">
    <source>
        <dbReference type="PROSITE" id="PS50893"/>
    </source>
</evidence>
<dbReference type="InterPro" id="IPR017927">
    <property type="entry name" value="FAD-bd_FR_type"/>
</dbReference>
<evidence type="ECO:0000256" key="10">
    <source>
        <dbReference type="ARBA" id="ARBA00023136"/>
    </source>
</evidence>
<evidence type="ECO:0000313" key="17">
    <source>
        <dbReference type="Proteomes" id="UP000614334"/>
    </source>
</evidence>
<evidence type="ECO:0000256" key="13">
    <source>
        <dbReference type="SAM" id="Phobius"/>
    </source>
</evidence>
<evidence type="ECO:0000256" key="12">
    <source>
        <dbReference type="SAM" id="MobiDB-lite"/>
    </source>
</evidence>
<gene>
    <name evidence="16" type="ORF">RHS01_00996</name>
</gene>
<keyword evidence="9" id="KW-0406">Ion transport</keyword>
<dbReference type="Pfam" id="PF00005">
    <property type="entry name" value="ABC_tran"/>
    <property type="match status" value="1"/>
</dbReference>
<dbReference type="Pfam" id="PF08030">
    <property type="entry name" value="NAD_binding_6"/>
    <property type="match status" value="1"/>
</dbReference>
<protein>
    <submittedName>
        <fullName evidence="16">Nucleoporin-interacting protein NIC96</fullName>
    </submittedName>
</protein>
<evidence type="ECO:0000256" key="4">
    <source>
        <dbReference type="ARBA" id="ARBA00022692"/>
    </source>
</evidence>
<evidence type="ECO:0000256" key="3">
    <source>
        <dbReference type="ARBA" id="ARBA00010186"/>
    </source>
</evidence>
<evidence type="ECO:0000259" key="15">
    <source>
        <dbReference type="PROSITE" id="PS51384"/>
    </source>
</evidence>
<dbReference type="InterPro" id="IPR003439">
    <property type="entry name" value="ABC_transporter-like_ATP-bd"/>
</dbReference>
<dbReference type="GO" id="GO:0016973">
    <property type="term" value="P:poly(A)+ mRNA export from nucleus"/>
    <property type="evidence" value="ECO:0007669"/>
    <property type="project" value="TreeGrafter"/>
</dbReference>
<dbReference type="SFLD" id="SFLDG01168">
    <property type="entry name" value="Ferric_reductase_subgroup_(FRE"/>
    <property type="match status" value="1"/>
</dbReference>
<feature type="domain" description="ABC transporter" evidence="14">
    <location>
        <begin position="1792"/>
        <end position="2065"/>
    </location>
</feature>
<keyword evidence="8" id="KW-0560">Oxidoreductase</keyword>
<proteinExistence type="inferred from homology"/>
<feature type="transmembrane region" description="Helical" evidence="13">
    <location>
        <begin position="1501"/>
        <end position="1523"/>
    </location>
</feature>
<evidence type="ECO:0000256" key="6">
    <source>
        <dbReference type="ARBA" id="ARBA00022840"/>
    </source>
</evidence>
<feature type="transmembrane region" description="Helical" evidence="13">
    <location>
        <begin position="450"/>
        <end position="471"/>
    </location>
</feature>
<dbReference type="GO" id="GO:0017056">
    <property type="term" value="F:structural constituent of nuclear pore"/>
    <property type="evidence" value="ECO:0007669"/>
    <property type="project" value="InterPro"/>
</dbReference>
<evidence type="ECO:0000256" key="9">
    <source>
        <dbReference type="ARBA" id="ARBA00023065"/>
    </source>
</evidence>
<evidence type="ECO:0000256" key="1">
    <source>
        <dbReference type="ARBA" id="ARBA00004141"/>
    </source>
</evidence>
<dbReference type="GO" id="GO:0016491">
    <property type="term" value="F:oxidoreductase activity"/>
    <property type="evidence" value="ECO:0007669"/>
    <property type="project" value="UniProtKB-KW"/>
</dbReference>
<feature type="transmembrane region" description="Helical" evidence="13">
    <location>
        <begin position="252"/>
        <end position="273"/>
    </location>
</feature>
<name>A0A8H7IL11_9AGAM</name>
<feature type="transmembrane region" description="Helical" evidence="13">
    <location>
        <begin position="279"/>
        <end position="295"/>
    </location>
</feature>
<keyword evidence="6" id="KW-0067">ATP-binding</keyword>
<reference evidence="16" key="1">
    <citation type="submission" date="2020-09" db="EMBL/GenBank/DDBJ databases">
        <title>Comparative genome analyses of four rice-infecting Rhizoctonia solani isolates reveal extensive enrichment of homogalacturonan modification genes.</title>
        <authorList>
            <person name="Lee D.-Y."/>
            <person name="Jeon J."/>
            <person name="Kim K.-T."/>
            <person name="Cheong K."/>
            <person name="Song H."/>
            <person name="Choi G."/>
            <person name="Ko J."/>
            <person name="Opiyo S.O."/>
            <person name="Zuo S."/>
            <person name="Madhav S."/>
            <person name="Lee Y.-H."/>
            <person name="Wang G.-L."/>
        </authorList>
    </citation>
    <scope>NUCLEOTIDE SEQUENCE</scope>
    <source>
        <strain evidence="16">AG1-IA B2</strain>
    </source>
</reference>
<feature type="region of interest" description="Disordered" evidence="12">
    <location>
        <begin position="1425"/>
        <end position="1458"/>
    </location>
</feature>
<comment type="caution">
    <text evidence="16">The sequence shown here is derived from an EMBL/GenBank/DDBJ whole genome shotgun (WGS) entry which is preliminary data.</text>
</comment>
<feature type="transmembrane region" description="Helical" evidence="13">
    <location>
        <begin position="1377"/>
        <end position="1395"/>
    </location>
</feature>
<dbReference type="InterPro" id="IPR003593">
    <property type="entry name" value="AAA+_ATPase"/>
</dbReference>
<dbReference type="Pfam" id="PF01794">
    <property type="entry name" value="Ferric_reduct"/>
    <property type="match status" value="1"/>
</dbReference>
<comment type="subcellular location">
    <subcellularLocation>
        <location evidence="1">Membrane</location>
        <topology evidence="1">Multi-pass membrane protein</topology>
    </subcellularLocation>
    <subcellularLocation>
        <location evidence="2">Nucleus envelope</location>
    </subcellularLocation>
</comment>
<dbReference type="GO" id="GO:0005524">
    <property type="term" value="F:ATP binding"/>
    <property type="evidence" value="ECO:0007669"/>
    <property type="project" value="UniProtKB-KW"/>
</dbReference>
<dbReference type="EMBL" id="JACYCF010000001">
    <property type="protein sequence ID" value="KAF8761819.1"/>
    <property type="molecule type" value="Genomic_DNA"/>
</dbReference>
<feature type="domain" description="FAD-binding FR-type" evidence="15">
    <location>
        <begin position="292"/>
        <end position="404"/>
    </location>
</feature>
<dbReference type="InterPro" id="IPR027417">
    <property type="entry name" value="P-loop_NTPase"/>
</dbReference>
<dbReference type="CDD" id="cd06186">
    <property type="entry name" value="NOX_Duox_like_FAD_NADP"/>
    <property type="match status" value="1"/>
</dbReference>
<feature type="transmembrane region" description="Helical" evidence="13">
    <location>
        <begin position="121"/>
        <end position="141"/>
    </location>
</feature>
<dbReference type="InterPro" id="IPR039261">
    <property type="entry name" value="FNR_nucleotide-bd"/>
</dbReference>
<evidence type="ECO:0000256" key="2">
    <source>
        <dbReference type="ARBA" id="ARBA00004259"/>
    </source>
</evidence>
<dbReference type="InterPro" id="IPR007231">
    <property type="entry name" value="Nucleoporin_int_Nup93/Nic96"/>
</dbReference>
<dbReference type="GO" id="GO:0006606">
    <property type="term" value="P:protein import into nucleus"/>
    <property type="evidence" value="ECO:0007669"/>
    <property type="project" value="TreeGrafter"/>
</dbReference>
<keyword evidence="7 13" id="KW-1133">Transmembrane helix</keyword>
<dbReference type="PROSITE" id="PS51384">
    <property type="entry name" value="FAD_FR"/>
    <property type="match status" value="1"/>
</dbReference>
<dbReference type="Proteomes" id="UP000614334">
    <property type="component" value="Unassembled WGS sequence"/>
</dbReference>
<dbReference type="SMART" id="SM00382">
    <property type="entry name" value="AAA"/>
    <property type="match status" value="1"/>
</dbReference>
<dbReference type="SUPFAM" id="SSF52540">
    <property type="entry name" value="P-loop containing nucleoside triphosphate hydrolases"/>
    <property type="match status" value="1"/>
</dbReference>
<evidence type="ECO:0000256" key="8">
    <source>
        <dbReference type="ARBA" id="ARBA00023002"/>
    </source>
</evidence>
<dbReference type="SFLD" id="SFLDS00052">
    <property type="entry name" value="Ferric_Reductase_Domain"/>
    <property type="match status" value="1"/>
</dbReference>
<dbReference type="InterPro" id="IPR013121">
    <property type="entry name" value="Fe_red_NAD-bd_6"/>
</dbReference>
<sequence length="2074" mass="229067">MSLDGAPVAPPEFQIYNSYVIDPQYARYFTIAWTSTLAAFTVLNAPNLVQSARRRRLPSYKGLWEDFYGYQPVQPVEEERKDNIPPAPPRSGNPMQRTRTLVTSIVQPISLRCFPRMRVDFGQVILLAGITVAAILCLTQAAQLKSNSNRAGFMALSLLTPTFLFASKNSPAALLIGKGYEKLNWVHRWSGRLLFLMATVHGSLWINNRIRNGQDKLLRTGLKEREGQAAYGLLCMLVLLSLRPIRVYAYQLFFVSHVLGYIAFFIMICYHTPYAVPWIYPPIAFWGLDLLLRLVRFRIKDAYMTAVDQQMTIIRIPDIQGGWLAGQHVRLQVFFNGRPFESHPLTILNADSATTALLSSTGITLGARAVGDWSRALNKLAKDRGTDGRIIVMVDGPYGGLTFDLGDFESTLLVSGGSGATFTVGILDDIVGRVIRHGRAKGEKTRIVKFVWFVRSYGCISWFAPILAQLAEVCHGTSLSLSFHFYVTCLCDPNALLPIRNSTIEESKPNIAELLAPLLESDAEKGTGRPTSGGVAVAASGPESLICKRGMLLQKWDQQAPNLQTGRVAVHSSAASVQDATTSTYHCSFWSEPMAEDLGAILATSRGLVAHLPRPDLPSINLSLDQIEAQSRRLVSKQPTAPGTGGKATYLLAGGNVDANAHADLVANLNTAATFAPLTQLHDADVSGYLRHSHEQTLIACIEEGRRETEQEFYRVLDERVRRDWETRKKKIFDELGKVNPAENVTAGGASNLRASAMGRTVRGSGTNAVSQPTTSLPMYNKMAAYGEVIRGLNQARLAGTAYPVVSHLYHVAQEYAGSAPSIGPTLELLRHIVAEPPSLTLPSSHSQAHILNTPLLERSFARAHLGNPESQAATELRTRIANGARAGLEKQYIEYVDAAIQREPANAAIGGDPSIQNRIMVALFKLIGRLDPTRRAVRSAIVTAEDWIWFQLAMVDEEEGNGLRELGKVLEGYGEKHFEGTGPGRRGMWARVLMAVAALYEHPDHRIEAVHIAGCTSLLRSAKMTSMPFQPPALNLALLITRYIKPFMTSEPKPAVQYAAGGLRRELTRRIIVAAPAGWEDLVGGLRPDGTRYSGVVEHDMPLLHLKSAEEYRDIIVLPAAQLCENDHKLIAAIRLYNLAGKSNIVLSCLNRALGESLGEVDAGGEAAKELETSARQILAHYERRGETLDQGQVRIIRKLLKARQAITLSMTGDLEGALASLDNPDLLPLDAETSTIARRAEEFRDQDDALTHNIGHLLILAMTILHQIHSQAKGAQFGDTGKQSTLNIVKKKTRALISFAGMLKYRLFSIFNYMADMTPDLNTNGRPRPAACIEDPNLLAFCKTNTSSKSAINDPLRTVFAWLPSTRFVTADSPGALSTLVVLLFATVFLSLISQLEYGVGKSAPFPRTTSWSYTRPTSRYKRIEGISTPPPNNLSGAPQPDTPISPTSEQGFDPTNPTTSNYVNLGVWDYYEERAPSLIVGAPFAWRLMKDVVRLAPVLVWVYLTCICLGAVMPAVTLYYSSRMFQVIKDAVEKRNVDSSLLIKIAVARGLATFVQRACAHARLDVPTFDDNEVRSLLETVASDRSGAWEALVDSFNIGSTFLELFTQALVLFGIIMESNDSLLLVALSLIGPVTTWWIRPIRRPEGAWVAKVNNEDYVRMQGLKKVATERNHRKELVAGNLQEYISQQYHAARASVGDNAQDFWEARRYMQTKKAGNPISLIIFALRAIHTPVSIPLSLAQLDLVQRNFPIIESLYSIIDIPNHIPNAPPDALPLTLPLDQKVKGLGIEFRNVSFKYPGTSKYVIRNMSFTIKPGQLCVIVGENGAAKSTSLKLILRLYEVDEGEIFIDGRDIRTIPLKSLRQCASVLFQDFSNFPLSIRENIAMGSPLHAQDNGRIEEAARLGGASQFIDTLPEQMETGGWGRKGGKRGGRAQDMEVSGGQQQRLALWVLRSSAFSLLVNWANNGSRSRAFMRSNDENVRLWMFDEPSASLDPLAEFSKFIRTSSRHARHEHDDFSTHRYGGLTRYADLILYLKDARVAEMGTHDELMGRNGDYAQLYNVQAQAFRQDT</sequence>
<dbReference type="Gene3D" id="3.40.50.80">
    <property type="entry name" value="Nucleotide-binding domain of ferredoxin-NADP reductase (FNR) module"/>
    <property type="match status" value="1"/>
</dbReference>